<dbReference type="SUPFAM" id="SSF48452">
    <property type="entry name" value="TPR-like"/>
    <property type="match status" value="1"/>
</dbReference>
<sequence>MPRIINHKEFQAEFKGDPYFEAIELMWSGKAEKAMILLKPETSFRARTLQAEALARLGDFEVSFQAYRNLIDEFSGTSREATIRQHFGKALFLAQKINDALKQFELAYKLRRSFGADASLIESSVMAIKRCQEMLDMEVHINRT</sequence>
<dbReference type="Proteomes" id="UP000824134">
    <property type="component" value="Unassembled WGS sequence"/>
</dbReference>
<name>A0A9D2CRY6_9MICC</name>
<evidence type="ECO:0000313" key="1">
    <source>
        <dbReference type="EMBL" id="HIY95688.1"/>
    </source>
</evidence>
<dbReference type="EMBL" id="DXCN01000063">
    <property type="protein sequence ID" value="HIY95688.1"/>
    <property type="molecule type" value="Genomic_DNA"/>
</dbReference>
<dbReference type="Gene3D" id="1.25.40.10">
    <property type="entry name" value="Tetratricopeptide repeat domain"/>
    <property type="match status" value="1"/>
</dbReference>
<organism evidence="1 2">
    <name type="scientific">Candidatus Rothia avicola</name>
    <dbReference type="NCBI Taxonomy" id="2840478"/>
    <lineage>
        <taxon>Bacteria</taxon>
        <taxon>Bacillati</taxon>
        <taxon>Actinomycetota</taxon>
        <taxon>Actinomycetes</taxon>
        <taxon>Micrococcales</taxon>
        <taxon>Micrococcaceae</taxon>
        <taxon>Rothia</taxon>
    </lineage>
</organism>
<reference evidence="1" key="1">
    <citation type="journal article" date="2021" name="PeerJ">
        <title>Extensive microbial diversity within the chicken gut microbiome revealed by metagenomics and culture.</title>
        <authorList>
            <person name="Gilroy R."/>
            <person name="Ravi A."/>
            <person name="Getino M."/>
            <person name="Pursley I."/>
            <person name="Horton D.L."/>
            <person name="Alikhan N.F."/>
            <person name="Baker D."/>
            <person name="Gharbi K."/>
            <person name="Hall N."/>
            <person name="Watson M."/>
            <person name="Adriaenssens E.M."/>
            <person name="Foster-Nyarko E."/>
            <person name="Jarju S."/>
            <person name="Secka A."/>
            <person name="Antonio M."/>
            <person name="Oren A."/>
            <person name="Chaudhuri R.R."/>
            <person name="La Ragione R."/>
            <person name="Hildebrand F."/>
            <person name="Pallen M.J."/>
        </authorList>
    </citation>
    <scope>NUCLEOTIDE SEQUENCE</scope>
    <source>
        <strain evidence="1">ChiHjej12B11-9195</strain>
    </source>
</reference>
<accession>A0A9D2CRY6</accession>
<gene>
    <name evidence="1" type="ORF">H9821_08540</name>
</gene>
<dbReference type="AlphaFoldDB" id="A0A9D2CRY6"/>
<protein>
    <recommendedName>
        <fullName evidence="3">Tetratricopeptide repeat protein</fullName>
    </recommendedName>
</protein>
<reference evidence="1" key="2">
    <citation type="submission" date="2021-04" db="EMBL/GenBank/DDBJ databases">
        <authorList>
            <person name="Gilroy R."/>
        </authorList>
    </citation>
    <scope>NUCLEOTIDE SEQUENCE</scope>
    <source>
        <strain evidence="1">ChiHjej12B11-9195</strain>
    </source>
</reference>
<proteinExistence type="predicted"/>
<evidence type="ECO:0008006" key="3">
    <source>
        <dbReference type="Google" id="ProtNLM"/>
    </source>
</evidence>
<evidence type="ECO:0000313" key="2">
    <source>
        <dbReference type="Proteomes" id="UP000824134"/>
    </source>
</evidence>
<dbReference type="InterPro" id="IPR011990">
    <property type="entry name" value="TPR-like_helical_dom_sf"/>
</dbReference>
<comment type="caution">
    <text evidence="1">The sequence shown here is derived from an EMBL/GenBank/DDBJ whole genome shotgun (WGS) entry which is preliminary data.</text>
</comment>